<evidence type="ECO:0000256" key="3">
    <source>
        <dbReference type="ARBA" id="ARBA00023163"/>
    </source>
</evidence>
<dbReference type="InterPro" id="IPR010215">
    <property type="entry name" value="Transcription_antiterm_RfaH"/>
</dbReference>
<dbReference type="EMBL" id="BBRZ01000054">
    <property type="protein sequence ID" value="GAM57438.1"/>
    <property type="molecule type" value="Genomic_DNA"/>
</dbReference>
<name>A0A0B8P2C0_9VIBR</name>
<dbReference type="Gene3D" id="3.30.70.940">
    <property type="entry name" value="NusG, N-terminal domain"/>
    <property type="match status" value="1"/>
</dbReference>
<evidence type="ECO:0000256" key="2">
    <source>
        <dbReference type="ARBA" id="ARBA00023015"/>
    </source>
</evidence>
<dbReference type="GO" id="GO:0031564">
    <property type="term" value="P:transcription antitermination"/>
    <property type="evidence" value="ECO:0007669"/>
    <property type="project" value="UniProtKB-KW"/>
</dbReference>
<protein>
    <submittedName>
        <fullName evidence="5">Transcriptional activator rfaH</fullName>
    </submittedName>
</protein>
<dbReference type="NCBIfam" id="NF006534">
    <property type="entry name" value="PRK09014.1"/>
    <property type="match status" value="1"/>
</dbReference>
<evidence type="ECO:0000313" key="6">
    <source>
        <dbReference type="Proteomes" id="UP000031671"/>
    </source>
</evidence>
<dbReference type="InterPro" id="IPR036735">
    <property type="entry name" value="NGN_dom_sf"/>
</dbReference>
<dbReference type="Pfam" id="PF02357">
    <property type="entry name" value="NusG"/>
    <property type="match status" value="1"/>
</dbReference>
<reference evidence="5 6" key="1">
    <citation type="submission" date="2015-01" db="EMBL/GenBank/DDBJ databases">
        <title>Vibrio sp. C1 JCM 19231 whole genome shotgun sequence.</title>
        <authorList>
            <person name="Sawabe T."/>
            <person name="Meirelles P."/>
            <person name="Feng G."/>
            <person name="Sayaka M."/>
            <person name="Hattori M."/>
            <person name="Ohkuma M."/>
        </authorList>
    </citation>
    <scope>NUCLEOTIDE SEQUENCE [LARGE SCALE GENOMIC DNA]</scope>
    <source>
        <strain evidence="6">JCM 19231</strain>
    </source>
</reference>
<evidence type="ECO:0000259" key="4">
    <source>
        <dbReference type="SMART" id="SM00738"/>
    </source>
</evidence>
<gene>
    <name evidence="5" type="ORF">JCM19231_1149</name>
</gene>
<keyword evidence="6" id="KW-1185">Reference proteome</keyword>
<evidence type="ECO:0000256" key="1">
    <source>
        <dbReference type="ARBA" id="ARBA00022814"/>
    </source>
</evidence>
<comment type="caution">
    <text evidence="5">The sequence shown here is derived from an EMBL/GenBank/DDBJ whole genome shotgun (WGS) entry which is preliminary data.</text>
</comment>
<keyword evidence="1" id="KW-0889">Transcription antitermination</keyword>
<dbReference type="InterPro" id="IPR006645">
    <property type="entry name" value="NGN-like_dom"/>
</dbReference>
<reference evidence="5 6" key="2">
    <citation type="submission" date="2015-01" db="EMBL/GenBank/DDBJ databases">
        <authorList>
            <consortium name="NBRP consortium"/>
            <person name="Sawabe T."/>
            <person name="Meirelles P."/>
            <person name="Feng G."/>
            <person name="Sayaka M."/>
            <person name="Hattori M."/>
            <person name="Ohkuma M."/>
        </authorList>
    </citation>
    <scope>NUCLEOTIDE SEQUENCE [LARGE SCALE GENOMIC DNA]</scope>
    <source>
        <strain evidence="6">JCM 19231</strain>
    </source>
</reference>
<dbReference type="AlphaFoldDB" id="A0A0B8P2C0"/>
<feature type="domain" description="NusG-like N-terminal" evidence="4">
    <location>
        <begin position="1"/>
        <end position="83"/>
    </location>
</feature>
<dbReference type="NCBIfam" id="TIGR01955">
    <property type="entry name" value="RfaH"/>
    <property type="match status" value="1"/>
</dbReference>
<keyword evidence="2" id="KW-0805">Transcription regulation</keyword>
<dbReference type="InterPro" id="IPR043425">
    <property type="entry name" value="NusG-like"/>
</dbReference>
<dbReference type="PANTHER" id="PTHR30265">
    <property type="entry name" value="RHO-INTERACTING TRANSCRIPTION TERMINATION FACTOR NUSG"/>
    <property type="match status" value="1"/>
</dbReference>
<dbReference type="SUPFAM" id="SSF82679">
    <property type="entry name" value="N-utilization substance G protein NusG, N-terminal domain"/>
    <property type="match status" value="1"/>
</dbReference>
<dbReference type="GO" id="GO:0006354">
    <property type="term" value="P:DNA-templated transcription elongation"/>
    <property type="evidence" value="ECO:0007669"/>
    <property type="project" value="InterPro"/>
</dbReference>
<evidence type="ECO:0000313" key="5">
    <source>
        <dbReference type="EMBL" id="GAM57438.1"/>
    </source>
</evidence>
<keyword evidence="3" id="KW-0804">Transcription</keyword>
<sequence>MHLENQGVEVYYPQFKLEKLVRGKKTKKLEPLFPSYMFVRFDYEVGPTFTTIRSTRGVADFVRTGAYPKELQGDLVYTLKEIEKSQLEPVSEVNLPEKGDKVIIKSGQFAGIDAIYQEADGEKRSILLVTLINKPVEIQVNNQDIEHG</sequence>
<dbReference type="PANTHER" id="PTHR30265:SF7">
    <property type="entry name" value="TRANSCRIPTION ANTITERMINATION PROTEIN RFAH"/>
    <property type="match status" value="1"/>
</dbReference>
<dbReference type="GO" id="GO:0005829">
    <property type="term" value="C:cytosol"/>
    <property type="evidence" value="ECO:0007669"/>
    <property type="project" value="TreeGrafter"/>
</dbReference>
<proteinExistence type="predicted"/>
<accession>A0A0B8P2C0</accession>
<dbReference type="Proteomes" id="UP000031671">
    <property type="component" value="Unassembled WGS sequence"/>
</dbReference>
<organism evidence="5 6">
    <name type="scientific">Vibrio ishigakensis</name>
    <dbReference type="NCBI Taxonomy" id="1481914"/>
    <lineage>
        <taxon>Bacteria</taxon>
        <taxon>Pseudomonadati</taxon>
        <taxon>Pseudomonadota</taxon>
        <taxon>Gammaproteobacteria</taxon>
        <taxon>Vibrionales</taxon>
        <taxon>Vibrionaceae</taxon>
        <taxon>Vibrio</taxon>
    </lineage>
</organism>
<dbReference type="SMART" id="SM00738">
    <property type="entry name" value="NGN"/>
    <property type="match status" value="1"/>
</dbReference>